<feature type="region of interest" description="Disordered" evidence="4">
    <location>
        <begin position="1"/>
        <end position="92"/>
    </location>
</feature>
<dbReference type="Gene3D" id="1.25.40.10">
    <property type="entry name" value="Tetratricopeptide repeat domain"/>
    <property type="match status" value="1"/>
</dbReference>
<dbReference type="KEGG" id="zju:107425939"/>
<dbReference type="Proteomes" id="UP001652623">
    <property type="component" value="Chromosome 1"/>
</dbReference>
<evidence type="ECO:0000256" key="4">
    <source>
        <dbReference type="SAM" id="MobiDB-lite"/>
    </source>
</evidence>
<accession>A0A6P4A747</accession>
<dbReference type="SUPFAM" id="SSF48452">
    <property type="entry name" value="TPR-like"/>
    <property type="match status" value="1"/>
</dbReference>
<feature type="compositionally biased region" description="Basic and acidic residues" evidence="4">
    <location>
        <begin position="73"/>
        <end position="85"/>
    </location>
</feature>
<keyword evidence="5" id="KW-1185">Reference proteome</keyword>
<evidence type="ECO:0000256" key="3">
    <source>
        <dbReference type="PROSITE-ProRule" id="PRU00339"/>
    </source>
</evidence>
<protein>
    <submittedName>
        <fullName evidence="6">Uncharacterized protein LOC107425939</fullName>
    </submittedName>
</protein>
<reference evidence="6" key="2">
    <citation type="submission" date="2025-08" db="UniProtKB">
        <authorList>
            <consortium name="RefSeq"/>
        </authorList>
    </citation>
    <scope>IDENTIFICATION</scope>
    <source>
        <tissue evidence="6">Seedling</tissue>
    </source>
</reference>
<evidence type="ECO:0000256" key="1">
    <source>
        <dbReference type="ARBA" id="ARBA00022737"/>
    </source>
</evidence>
<keyword evidence="1" id="KW-0677">Repeat</keyword>
<dbReference type="InParanoid" id="A0A6P4A747"/>
<keyword evidence="2 3" id="KW-0802">TPR repeat</keyword>
<dbReference type="InterPro" id="IPR019734">
    <property type="entry name" value="TPR_rpt"/>
</dbReference>
<proteinExistence type="predicted"/>
<dbReference type="GeneID" id="107425939"/>
<name>A0A6P4A747_ZIZJJ</name>
<dbReference type="RefSeq" id="XP_015891500.1">
    <property type="nucleotide sequence ID" value="XM_016036014.4"/>
</dbReference>
<evidence type="ECO:0000313" key="5">
    <source>
        <dbReference type="Proteomes" id="UP001652623"/>
    </source>
</evidence>
<dbReference type="PANTHER" id="PTHR46014:SF1">
    <property type="entry name" value="TETRATRICOPEPTIDE REPEAT PROTEIN 1"/>
    <property type="match status" value="1"/>
</dbReference>
<feature type="compositionally biased region" description="Acidic residues" evidence="4">
    <location>
        <begin position="46"/>
        <end position="55"/>
    </location>
</feature>
<sequence>MVLIELDQNPTLPKPSSSSSSTTADSAPNPDHRDAEDGFETASDGELGDSDNDGDEDHHHRLQAQQQQRQSRQHQEEDQLQREDEQIVSQNDDEELRQKALAQANDAKLEGNKLYVDGQYEEALSQYELALQFAPEMASSVEIRSTCYSNRAICFLKMEKYEDTIKECTKALGLNPSYMKALVRRAEAHEKLEHFEEAISDMKKILELDPFNDQAKRSIRRLQPLAEEKREKLKEEMIGKLKEMGNSLLGRFGMSTDNFKAVKDPNTGSYSISFQR</sequence>
<dbReference type="InterPro" id="IPR052769">
    <property type="entry name" value="TPR_domain_protein"/>
</dbReference>
<dbReference type="FunCoup" id="A0A6P4A747">
    <property type="interactions" value="3283"/>
</dbReference>
<reference evidence="5" key="1">
    <citation type="submission" date="2025-05" db="UniProtKB">
        <authorList>
            <consortium name="RefSeq"/>
        </authorList>
    </citation>
    <scope>NUCLEOTIDE SEQUENCE [LARGE SCALE GENOMIC DNA]</scope>
</reference>
<dbReference type="Pfam" id="PF07719">
    <property type="entry name" value="TPR_2"/>
    <property type="match status" value="1"/>
</dbReference>
<evidence type="ECO:0000313" key="6">
    <source>
        <dbReference type="RefSeq" id="XP_015891500.1"/>
    </source>
</evidence>
<evidence type="ECO:0000256" key="2">
    <source>
        <dbReference type="ARBA" id="ARBA00022803"/>
    </source>
</evidence>
<feature type="repeat" description="TPR" evidence="3">
    <location>
        <begin position="145"/>
        <end position="178"/>
    </location>
</feature>
<dbReference type="PANTHER" id="PTHR46014">
    <property type="entry name" value="TETRATRICOPEPTIDE REPEAT PROTEIN 1"/>
    <property type="match status" value="1"/>
</dbReference>
<organism evidence="5 6">
    <name type="scientific">Ziziphus jujuba</name>
    <name type="common">Chinese jujube</name>
    <name type="synonym">Ziziphus sativa</name>
    <dbReference type="NCBI Taxonomy" id="326968"/>
    <lineage>
        <taxon>Eukaryota</taxon>
        <taxon>Viridiplantae</taxon>
        <taxon>Streptophyta</taxon>
        <taxon>Embryophyta</taxon>
        <taxon>Tracheophyta</taxon>
        <taxon>Spermatophyta</taxon>
        <taxon>Magnoliopsida</taxon>
        <taxon>eudicotyledons</taxon>
        <taxon>Gunneridae</taxon>
        <taxon>Pentapetalae</taxon>
        <taxon>rosids</taxon>
        <taxon>fabids</taxon>
        <taxon>Rosales</taxon>
        <taxon>Rhamnaceae</taxon>
        <taxon>Paliureae</taxon>
        <taxon>Ziziphus</taxon>
    </lineage>
</organism>
<dbReference type="SMART" id="SM00028">
    <property type="entry name" value="TPR"/>
    <property type="match status" value="3"/>
</dbReference>
<dbReference type="PROSITE" id="PS50005">
    <property type="entry name" value="TPR"/>
    <property type="match status" value="2"/>
</dbReference>
<dbReference type="InterPro" id="IPR011990">
    <property type="entry name" value="TPR-like_helical_dom_sf"/>
</dbReference>
<feature type="repeat" description="TPR" evidence="3">
    <location>
        <begin position="179"/>
        <end position="212"/>
    </location>
</feature>
<dbReference type="AlphaFoldDB" id="A0A6P4A747"/>
<dbReference type="InterPro" id="IPR013105">
    <property type="entry name" value="TPR_2"/>
</dbReference>
<gene>
    <name evidence="6" type="primary">LOC107425939</name>
</gene>